<organism evidence="1 2">
    <name type="scientific">Desulfurococcus mucosus (strain ATCC 35584 / DSM 2162 / JCM 9187 / O7/1)</name>
    <dbReference type="NCBI Taxonomy" id="765177"/>
    <lineage>
        <taxon>Archaea</taxon>
        <taxon>Thermoproteota</taxon>
        <taxon>Thermoprotei</taxon>
        <taxon>Desulfurococcales</taxon>
        <taxon>Desulfurococcaceae</taxon>
        <taxon>Desulfurococcus</taxon>
    </lineage>
</organism>
<evidence type="ECO:0000313" key="1">
    <source>
        <dbReference type="EMBL" id="ADV65298.1"/>
    </source>
</evidence>
<dbReference type="EMBL" id="CP002363">
    <property type="protein sequence ID" value="ADV65298.1"/>
    <property type="molecule type" value="Genomic_DNA"/>
</dbReference>
<dbReference type="GeneID" id="10153696"/>
<reference evidence="1 2" key="2">
    <citation type="journal article" date="2011" name="Stand. Genomic Sci.">
        <title>Complete genome sequence of Desulfurococcus mucosus type strain (O7/1).</title>
        <authorList>
            <person name="Wirth R."/>
            <person name="Chertkov O."/>
            <person name="Held B."/>
            <person name="Lapidus A."/>
            <person name="Nolan M."/>
            <person name="Lucas S."/>
            <person name="Hammon N."/>
            <person name="Deshpande S."/>
            <person name="Cheng J.F."/>
            <person name="Tapia R."/>
            <person name="Han C."/>
            <person name="Goodwin L."/>
            <person name="Pitluck S."/>
            <person name="Liolios K."/>
            <person name="Ioanna P."/>
            <person name="Ivanova N."/>
            <person name="Mavromatis K."/>
            <person name="Mikhailova N."/>
            <person name="Pati A."/>
            <person name="Chen A."/>
            <person name="Palaniappan K."/>
            <person name="Land M."/>
            <person name="Hauser L."/>
            <person name="Chang Y.J."/>
            <person name="Jeffries C.D."/>
            <person name="Bilek Y."/>
            <person name="Hader T."/>
            <person name="Rohde M."/>
            <person name="Spring S."/>
            <person name="Sikorski J."/>
            <person name="Goker M."/>
            <person name="Woyke T."/>
            <person name="Bristow J."/>
            <person name="Eisen J.A."/>
            <person name="Markowitz V."/>
            <person name="Hugenholtz P."/>
            <person name="Kyrpides N.C."/>
            <person name="Klenk H.P."/>
        </authorList>
    </citation>
    <scope>NUCLEOTIDE SEQUENCE [LARGE SCALE GENOMIC DNA]</scope>
    <source>
        <strain evidence="2">ATCC 35584 / DSM 2162 / JCM 9187 / O7/1</strain>
    </source>
</reference>
<accession>E8R9X2</accession>
<dbReference type="HOGENOM" id="CLU_680789_0_0_2"/>
<name>E8R9X2_DESM0</name>
<reference evidence="2" key="1">
    <citation type="submission" date="2010-11" db="EMBL/GenBank/DDBJ databases">
        <title>The complete genome of Desulfurococcus mucosus DSM 2162.</title>
        <authorList>
            <consortium name="US DOE Joint Genome Institute (JGI-PGF)"/>
            <person name="Lucas S."/>
            <person name="Copeland A."/>
            <person name="Lapidus A."/>
            <person name="Bruce D."/>
            <person name="Goodwin L."/>
            <person name="Pitluck S."/>
            <person name="Kyrpides N."/>
            <person name="Mavromatis K."/>
            <person name="Pagani I."/>
            <person name="Ivanova N."/>
            <person name="Ovchinnikova G."/>
            <person name="Chertkov O."/>
            <person name="Held B."/>
            <person name="Brettin T."/>
            <person name="Detter J.C."/>
            <person name="Tapia R."/>
            <person name="Han C."/>
            <person name="Land M."/>
            <person name="Hauser L."/>
            <person name="Markowitz V."/>
            <person name="Cheng J.-F."/>
            <person name="Hugenholtz P."/>
            <person name="Woyke T."/>
            <person name="Wu D."/>
            <person name="Wirth R."/>
            <person name="Bilek Y."/>
            <person name="Hader T."/>
            <person name="Klenk H.-P."/>
            <person name="Eisen J.A."/>
        </authorList>
    </citation>
    <scope>NUCLEOTIDE SEQUENCE [LARGE SCALE GENOMIC DNA]</scope>
    <source>
        <strain evidence="2">ATCC 35584 / DSM 2162 / JCM 9187 / O7/1</strain>
    </source>
</reference>
<keyword evidence="2" id="KW-1185">Reference proteome</keyword>
<evidence type="ECO:0000313" key="2">
    <source>
        <dbReference type="Proteomes" id="UP000001068"/>
    </source>
</evidence>
<dbReference type="eggNOG" id="arCOG05814">
    <property type="taxonomic scope" value="Archaea"/>
</dbReference>
<dbReference type="KEGG" id="dmu:Desmu_0996"/>
<protein>
    <submittedName>
        <fullName evidence="1">Uncharacterized protein</fullName>
    </submittedName>
</protein>
<sequence>MSPGEEGQHCKVSEIEIKVPPIQYPTIRSLVLNFLIELTSKSGGNYSFTGDTFVLRGDACATLREALLDVIDVFESRKNIDERGGYCPKLSSNRNDFDWVGNRIANEMGFQIEKDITICDFFVKLIKASAEIVSREPGVVAEELKSIRMDEGDIYLGRDESAQYPQLQVFKLEKYKYGKKYLSFTEFKGQMKISSIWYSILGAGWLLSFSGYLGSLLLAHIDEDAILSRLMLPGGDPGELLGALKEYTVLPLKEGYQPSHTEAYTLLLYLSIDPGKVDRLRNIPAKYSKIVFANTYVVVEDIGFDISPVYDGVELLIGKEEYAELRERIKEMLRCVLLDYARRPSKYCRDVWGDTSDLSAMVRYLWNIMSKMDPYTNAYRLIRASPPGKRNFRDPYIARKLLKWVDDIMRQGVVLE</sequence>
<dbReference type="AlphaFoldDB" id="E8R9X2"/>
<dbReference type="STRING" id="765177.Desmu_0996"/>
<dbReference type="OrthoDB" id="385098at2157"/>
<gene>
    <name evidence="1" type="ordered locus">Desmu_0996</name>
</gene>
<proteinExistence type="predicted"/>
<dbReference type="RefSeq" id="WP_013562520.1">
    <property type="nucleotide sequence ID" value="NC_014961.1"/>
</dbReference>
<dbReference type="Proteomes" id="UP000001068">
    <property type="component" value="Chromosome"/>
</dbReference>